<dbReference type="EMBL" id="CABIJS010000333">
    <property type="protein sequence ID" value="VUZ49710.1"/>
    <property type="molecule type" value="Genomic_DNA"/>
</dbReference>
<proteinExistence type="predicted"/>
<keyword evidence="2" id="KW-1185">Reference proteome</keyword>
<gene>
    <name evidence="1" type="ORF">WMSIL1_LOCUS8954</name>
</gene>
<sequence length="100" mass="11410">MPDPTLQEQPKISLKNLLGSHASNTIFSPSSLAPTHLHVFRSLQKLSFNMIKAYFKRKARNDASSFLESELAIFSEEGMRKLAARWEDVMNKRVTMLNSK</sequence>
<name>A0A564YRC4_HYMDI</name>
<dbReference type="Proteomes" id="UP000321570">
    <property type="component" value="Unassembled WGS sequence"/>
</dbReference>
<evidence type="ECO:0000313" key="1">
    <source>
        <dbReference type="EMBL" id="VUZ49710.1"/>
    </source>
</evidence>
<accession>A0A564YRC4</accession>
<organism evidence="1 2">
    <name type="scientific">Hymenolepis diminuta</name>
    <name type="common">Rat tapeworm</name>
    <dbReference type="NCBI Taxonomy" id="6216"/>
    <lineage>
        <taxon>Eukaryota</taxon>
        <taxon>Metazoa</taxon>
        <taxon>Spiralia</taxon>
        <taxon>Lophotrochozoa</taxon>
        <taxon>Platyhelminthes</taxon>
        <taxon>Cestoda</taxon>
        <taxon>Eucestoda</taxon>
        <taxon>Cyclophyllidea</taxon>
        <taxon>Hymenolepididae</taxon>
        <taxon>Hymenolepis</taxon>
    </lineage>
</organism>
<dbReference type="AlphaFoldDB" id="A0A564YRC4"/>
<protein>
    <submittedName>
        <fullName evidence="1">Uncharacterized protein</fullName>
    </submittedName>
</protein>
<reference evidence="1 2" key="1">
    <citation type="submission" date="2019-07" db="EMBL/GenBank/DDBJ databases">
        <authorList>
            <person name="Jastrzebski P J."/>
            <person name="Paukszto L."/>
            <person name="Jastrzebski P J."/>
        </authorList>
    </citation>
    <scope>NUCLEOTIDE SEQUENCE [LARGE SCALE GENOMIC DNA]</scope>
    <source>
        <strain evidence="1 2">WMS-il1</strain>
    </source>
</reference>
<evidence type="ECO:0000313" key="2">
    <source>
        <dbReference type="Proteomes" id="UP000321570"/>
    </source>
</evidence>